<dbReference type="Proteomes" id="UP001198163">
    <property type="component" value="Unassembled WGS sequence"/>
</dbReference>
<dbReference type="SUPFAM" id="SSF52540">
    <property type="entry name" value="P-loop containing nucleoside triphosphate hydrolases"/>
    <property type="match status" value="1"/>
</dbReference>
<dbReference type="InterPro" id="IPR027417">
    <property type="entry name" value="P-loop_NTPase"/>
</dbReference>
<accession>A0AAE3JIC4</accession>
<dbReference type="Gene3D" id="3.40.50.300">
    <property type="entry name" value="P-loop containing nucleotide triphosphate hydrolases"/>
    <property type="match status" value="1"/>
</dbReference>
<gene>
    <name evidence="1" type="ORF">K7J14_04695</name>
</gene>
<dbReference type="Pfam" id="PF13189">
    <property type="entry name" value="Cytidylate_kin2"/>
    <property type="match status" value="1"/>
</dbReference>
<evidence type="ECO:0000313" key="2">
    <source>
        <dbReference type="Proteomes" id="UP001198163"/>
    </source>
</evidence>
<evidence type="ECO:0000313" key="1">
    <source>
        <dbReference type="EMBL" id="MCD1653996.1"/>
    </source>
</evidence>
<dbReference type="EMBL" id="JAINWA010000001">
    <property type="protein sequence ID" value="MCD1653996.1"/>
    <property type="molecule type" value="Genomic_DNA"/>
</dbReference>
<reference evidence="1" key="1">
    <citation type="submission" date="2021-08" db="EMBL/GenBank/DDBJ databases">
        <title>Comparative analyses of Brucepasteria parasyntrophica and Teretinema zuelzerae.</title>
        <authorList>
            <person name="Song Y."/>
            <person name="Brune A."/>
        </authorList>
    </citation>
    <scope>NUCLEOTIDE SEQUENCE</scope>
    <source>
        <strain evidence="1">DSM 1903</strain>
    </source>
</reference>
<proteinExistence type="predicted"/>
<keyword evidence="2" id="KW-1185">Reference proteome</keyword>
<name>A0AAE3JIC4_9SPIR</name>
<organism evidence="1 2">
    <name type="scientific">Teretinema zuelzerae</name>
    <dbReference type="NCBI Taxonomy" id="156"/>
    <lineage>
        <taxon>Bacteria</taxon>
        <taxon>Pseudomonadati</taxon>
        <taxon>Spirochaetota</taxon>
        <taxon>Spirochaetia</taxon>
        <taxon>Spirochaetales</taxon>
        <taxon>Treponemataceae</taxon>
        <taxon>Teretinema</taxon>
    </lineage>
</organism>
<keyword evidence="1" id="KW-0418">Kinase</keyword>
<keyword evidence="1" id="KW-0808">Transferase</keyword>
<dbReference type="RefSeq" id="WP_230753729.1">
    <property type="nucleotide sequence ID" value="NZ_JAINWA010000001.1"/>
</dbReference>
<dbReference type="GO" id="GO:0016301">
    <property type="term" value="F:kinase activity"/>
    <property type="evidence" value="ECO:0007669"/>
    <property type="project" value="UniProtKB-KW"/>
</dbReference>
<sequence length="217" mass="23642">MSVITISREAGSAGTSIARAIAEKTGYRLADKNLIGSILSKYGLIGFERIHDNIPAFWEGFDAQKAEQRAVTIDMMNRTIQALARHGDVIIVGRGGFAVLSGYADVLNVRIQAPLAVRVERIMNADALNAEDAEKLVREKDRVRNKFIETVYGANRETAVAFDLVVDTGKIAPSLACDWIIQALGDMTREIRTGATQAKNIEVDQILADAVAEALKK</sequence>
<dbReference type="AlphaFoldDB" id="A0AAE3JIC4"/>
<protein>
    <submittedName>
        <fullName evidence="1">Cytidylate kinase-like family protein</fullName>
    </submittedName>
</protein>
<comment type="caution">
    <text evidence="1">The sequence shown here is derived from an EMBL/GenBank/DDBJ whole genome shotgun (WGS) entry which is preliminary data.</text>
</comment>